<reference evidence="1" key="1">
    <citation type="submission" date="2023-06" db="EMBL/GenBank/DDBJ databases">
        <authorList>
            <consortium name="Lawrence Berkeley National Laboratory"/>
            <person name="Ahrendt S."/>
            <person name="Sahu N."/>
            <person name="Indic B."/>
            <person name="Wong-Bajracharya J."/>
            <person name="Merenyi Z."/>
            <person name="Ke H.-M."/>
            <person name="Monk M."/>
            <person name="Kocsube S."/>
            <person name="Drula E."/>
            <person name="Lipzen A."/>
            <person name="Balint B."/>
            <person name="Henrissat B."/>
            <person name="Andreopoulos B."/>
            <person name="Martin F.M."/>
            <person name="Harder C.B."/>
            <person name="Rigling D."/>
            <person name="Ford K.L."/>
            <person name="Foster G.D."/>
            <person name="Pangilinan J."/>
            <person name="Papanicolaou A."/>
            <person name="Barry K."/>
            <person name="LaButti K."/>
            <person name="Viragh M."/>
            <person name="Koriabine M."/>
            <person name="Yan M."/>
            <person name="Riley R."/>
            <person name="Champramary S."/>
            <person name="Plett K.L."/>
            <person name="Tsai I.J."/>
            <person name="Slot J."/>
            <person name="Sipos G."/>
            <person name="Plett J."/>
            <person name="Nagy L.G."/>
            <person name="Grigoriev I.V."/>
        </authorList>
    </citation>
    <scope>NUCLEOTIDE SEQUENCE</scope>
    <source>
        <strain evidence="1">HWK02</strain>
    </source>
</reference>
<proteinExistence type="predicted"/>
<dbReference type="EMBL" id="JAUEPU010000037">
    <property type="protein sequence ID" value="KAK0489681.1"/>
    <property type="molecule type" value="Genomic_DNA"/>
</dbReference>
<organism evidence="1 2">
    <name type="scientific">Armillaria luteobubalina</name>
    <dbReference type="NCBI Taxonomy" id="153913"/>
    <lineage>
        <taxon>Eukaryota</taxon>
        <taxon>Fungi</taxon>
        <taxon>Dikarya</taxon>
        <taxon>Basidiomycota</taxon>
        <taxon>Agaricomycotina</taxon>
        <taxon>Agaricomycetes</taxon>
        <taxon>Agaricomycetidae</taxon>
        <taxon>Agaricales</taxon>
        <taxon>Marasmiineae</taxon>
        <taxon>Physalacriaceae</taxon>
        <taxon>Armillaria</taxon>
    </lineage>
</organism>
<sequence>MTPDTRMSGESRKETSGDLLFATYASEPLLLAPPSITAKATCARQYEKKPGGDLMVIRYISSLSMVLADLAHSPNMERAMHPDPAPYISHESFQLLHDTRAGLFTIHHQSERRAHPTLRAVSDGTRFSWSGAADVITGGRETDQIA</sequence>
<dbReference type="Proteomes" id="UP001175228">
    <property type="component" value="Unassembled WGS sequence"/>
</dbReference>
<protein>
    <submittedName>
        <fullName evidence="1">Uncharacterized protein</fullName>
    </submittedName>
</protein>
<name>A0AA39PTU1_9AGAR</name>
<dbReference type="AlphaFoldDB" id="A0AA39PTU1"/>
<keyword evidence="2" id="KW-1185">Reference proteome</keyword>
<evidence type="ECO:0000313" key="1">
    <source>
        <dbReference type="EMBL" id="KAK0489681.1"/>
    </source>
</evidence>
<gene>
    <name evidence="1" type="ORF">EDD18DRAFT_1110037</name>
</gene>
<evidence type="ECO:0000313" key="2">
    <source>
        <dbReference type="Proteomes" id="UP001175228"/>
    </source>
</evidence>
<accession>A0AA39PTU1</accession>
<comment type="caution">
    <text evidence="1">The sequence shown here is derived from an EMBL/GenBank/DDBJ whole genome shotgun (WGS) entry which is preliminary data.</text>
</comment>